<evidence type="ECO:0000313" key="1">
    <source>
        <dbReference type="EMBL" id="GGN96296.1"/>
    </source>
</evidence>
<comment type="caution">
    <text evidence="1">The sequence shown here is derived from an EMBL/GenBank/DDBJ whole genome shotgun (WGS) entry which is preliminary data.</text>
</comment>
<proteinExistence type="predicted"/>
<protein>
    <submittedName>
        <fullName evidence="1">Uncharacterized protein</fullName>
    </submittedName>
</protein>
<gene>
    <name evidence="1" type="ORF">GCM10011579_097620</name>
</gene>
<organism evidence="1 2">
    <name type="scientific">Streptomyces albiflavescens</name>
    <dbReference type="NCBI Taxonomy" id="1623582"/>
    <lineage>
        <taxon>Bacteria</taxon>
        <taxon>Bacillati</taxon>
        <taxon>Actinomycetota</taxon>
        <taxon>Actinomycetes</taxon>
        <taxon>Kitasatosporales</taxon>
        <taxon>Streptomycetaceae</taxon>
        <taxon>Streptomyces</taxon>
    </lineage>
</organism>
<dbReference type="EMBL" id="BMMM01000035">
    <property type="protein sequence ID" value="GGN96296.1"/>
    <property type="molecule type" value="Genomic_DNA"/>
</dbReference>
<dbReference type="Proteomes" id="UP000600365">
    <property type="component" value="Unassembled WGS sequence"/>
</dbReference>
<evidence type="ECO:0000313" key="2">
    <source>
        <dbReference type="Proteomes" id="UP000600365"/>
    </source>
</evidence>
<keyword evidence="2" id="KW-1185">Reference proteome</keyword>
<sequence>MRTPAYGAARPAAPSGGAVAVAHSKAQDAALLRSSRLLLVRRGEGRRPPRRLPRPHLLLVREVAKQACLTCADTGEAVTLHRLLDAVGRARTLDRS</sequence>
<reference evidence="1 2" key="1">
    <citation type="journal article" date="2014" name="Int. J. Syst. Evol. Microbiol.">
        <title>Complete genome sequence of Corynebacterium casei LMG S-19264T (=DSM 44701T), isolated from a smear-ripened cheese.</title>
        <authorList>
            <consortium name="US DOE Joint Genome Institute (JGI-PGF)"/>
            <person name="Walter F."/>
            <person name="Albersmeier A."/>
            <person name="Kalinowski J."/>
            <person name="Ruckert C."/>
        </authorList>
    </citation>
    <scope>NUCLEOTIDE SEQUENCE [LARGE SCALE GENOMIC DNA]</scope>
    <source>
        <strain evidence="1 2">CGMCC 4.7111</strain>
    </source>
</reference>
<accession>A0A918DAF8</accession>
<dbReference type="AlphaFoldDB" id="A0A918DAF8"/>
<name>A0A918DAF8_9ACTN</name>